<evidence type="ECO:0000313" key="4">
    <source>
        <dbReference type="Proteomes" id="UP000247832"/>
    </source>
</evidence>
<evidence type="ECO:0000256" key="1">
    <source>
        <dbReference type="SAM" id="MobiDB-lite"/>
    </source>
</evidence>
<comment type="caution">
    <text evidence="3">The sequence shown here is derived from an EMBL/GenBank/DDBJ whole genome shotgun (WGS) entry which is preliminary data.</text>
</comment>
<protein>
    <recommendedName>
        <fullName evidence="5">PknH-like extracellular domain-containing protein</fullName>
    </recommendedName>
</protein>
<dbReference type="OrthoDB" id="4948455at2"/>
<name>A0A2V5LCN2_9MICC</name>
<evidence type="ECO:0000256" key="2">
    <source>
        <dbReference type="SAM" id="SignalP"/>
    </source>
</evidence>
<feature type="region of interest" description="Disordered" evidence="1">
    <location>
        <begin position="181"/>
        <end position="200"/>
    </location>
</feature>
<dbReference type="AlphaFoldDB" id="A0A2V5LCN2"/>
<organism evidence="3 4">
    <name type="scientific">Arthrobacter livingstonensis</name>
    <dbReference type="NCBI Taxonomy" id="670078"/>
    <lineage>
        <taxon>Bacteria</taxon>
        <taxon>Bacillati</taxon>
        <taxon>Actinomycetota</taxon>
        <taxon>Actinomycetes</taxon>
        <taxon>Micrococcales</taxon>
        <taxon>Micrococcaceae</taxon>
        <taxon>Arthrobacter</taxon>
    </lineage>
</organism>
<feature type="compositionally biased region" description="Polar residues" evidence="1">
    <location>
        <begin position="187"/>
        <end position="200"/>
    </location>
</feature>
<accession>A0A2V5LCN2</accession>
<gene>
    <name evidence="3" type="ORF">CVV68_03150</name>
</gene>
<dbReference type="Proteomes" id="UP000247832">
    <property type="component" value="Unassembled WGS sequence"/>
</dbReference>
<evidence type="ECO:0008006" key="5">
    <source>
        <dbReference type="Google" id="ProtNLM"/>
    </source>
</evidence>
<keyword evidence="4" id="KW-1185">Reference proteome</keyword>
<dbReference type="EMBL" id="QJVD01000002">
    <property type="protein sequence ID" value="PYI69405.1"/>
    <property type="molecule type" value="Genomic_DNA"/>
</dbReference>
<sequence length="248" mass="24477">MKIRFAPCGIVLAAALAAALTRCGNSGTAGTSPSTGPAGNAGTTSATPSASAVAKAYTNDDLAAMLTKLKDPKGRAFTVIAAAQIDQGLQVARQLPKTAVITPKACGVLATNNSQVPEGSTYAAANSISAADKTSITVTAFAVKDASSMARQLSASQKAASQCSSVTIAVAGKKTTTKVMPVPVTTSGDTSPGSLTSETAPTGRKITALTVTAIKGNLAATVVKTGTAITPAAGGELVKLVNTILANK</sequence>
<feature type="signal peptide" evidence="2">
    <location>
        <begin position="1"/>
        <end position="24"/>
    </location>
</feature>
<proteinExistence type="predicted"/>
<keyword evidence="2" id="KW-0732">Signal</keyword>
<dbReference type="RefSeq" id="WP_110499547.1">
    <property type="nucleotide sequence ID" value="NZ_QJVD01000002.1"/>
</dbReference>
<feature type="chain" id="PRO_5038422259" description="PknH-like extracellular domain-containing protein" evidence="2">
    <location>
        <begin position="25"/>
        <end position="248"/>
    </location>
</feature>
<evidence type="ECO:0000313" key="3">
    <source>
        <dbReference type="EMBL" id="PYI69405.1"/>
    </source>
</evidence>
<reference evidence="3 4" key="1">
    <citation type="submission" date="2018-05" db="EMBL/GenBank/DDBJ databases">
        <title>Genetic diversity of glacier-inhabiting Cryobacterium bacteria in China and description of Cryobacterium mengkeensis sp. nov. and Arthrobacter glacialis sp. nov.</title>
        <authorList>
            <person name="Liu Q."/>
            <person name="Xin Y.-H."/>
        </authorList>
    </citation>
    <scope>NUCLEOTIDE SEQUENCE [LARGE SCALE GENOMIC DNA]</scope>
    <source>
        <strain evidence="3 4">LI2</strain>
    </source>
</reference>